<dbReference type="PATRIC" id="fig|38307.3.peg.3506"/>
<evidence type="ECO:0000256" key="2">
    <source>
        <dbReference type="ARBA" id="ARBA00022448"/>
    </source>
</evidence>
<comment type="caution">
    <text evidence="7">The sequence shown here is derived from an EMBL/GenBank/DDBJ whole genome shotgun (WGS) entry which is preliminary data.</text>
</comment>
<dbReference type="AlphaFoldDB" id="A0A1B6VFN9"/>
<accession>A0A1B6VFN9</accession>
<proteinExistence type="inferred from homology"/>
<keyword evidence="4" id="KW-0547">Nucleotide-binding</keyword>
<protein>
    <submittedName>
        <fullName evidence="7">Multidrug ABC transporter</fullName>
    </submittedName>
</protein>
<evidence type="ECO:0000256" key="4">
    <source>
        <dbReference type="ARBA" id="ARBA00022741"/>
    </source>
</evidence>
<dbReference type="Gene3D" id="3.40.50.300">
    <property type="entry name" value="P-loop containing nucleotide triphosphate hydrolases"/>
    <property type="match status" value="1"/>
</dbReference>
<dbReference type="GO" id="GO:0016887">
    <property type="term" value="F:ATP hydrolysis activity"/>
    <property type="evidence" value="ECO:0007669"/>
    <property type="project" value="InterPro"/>
</dbReference>
<evidence type="ECO:0000313" key="8">
    <source>
        <dbReference type="Proteomes" id="UP000077786"/>
    </source>
</evidence>
<dbReference type="GO" id="GO:0005524">
    <property type="term" value="F:ATP binding"/>
    <property type="evidence" value="ECO:0007669"/>
    <property type="project" value="UniProtKB-KW"/>
</dbReference>
<keyword evidence="2" id="KW-0813">Transport</keyword>
<keyword evidence="3" id="KW-0536">Nodulation</keyword>
<dbReference type="Proteomes" id="UP000077786">
    <property type="component" value="Unassembled WGS sequence"/>
</dbReference>
<comment type="similarity">
    <text evidence="1">Belongs to the ABC transporter superfamily.</text>
</comment>
<dbReference type="SUPFAM" id="SSF52540">
    <property type="entry name" value="P-loop containing nucleoside triphosphate hydrolases"/>
    <property type="match status" value="1"/>
</dbReference>
<dbReference type="PANTHER" id="PTHR42711:SF5">
    <property type="entry name" value="ABC TRANSPORTER ATP-BINDING PROTEIN NATA"/>
    <property type="match status" value="1"/>
</dbReference>
<reference evidence="7 8" key="1">
    <citation type="submission" date="2016-03" db="EMBL/GenBank/DDBJ databases">
        <title>Draft genome sequence of Gluconobacter cerinus strain CECT 9110.</title>
        <authorList>
            <person name="Sainz F."/>
            <person name="Mas A."/>
            <person name="Torija M.J."/>
        </authorList>
    </citation>
    <scope>NUCLEOTIDE SEQUENCE [LARGE SCALE GENOMIC DNA]</scope>
    <source>
        <strain evidence="7 8">CECT 9110</strain>
    </source>
</reference>
<dbReference type="Pfam" id="PF00005">
    <property type="entry name" value="ABC_tran"/>
    <property type="match status" value="1"/>
</dbReference>
<dbReference type="InterPro" id="IPR003593">
    <property type="entry name" value="AAA+_ATPase"/>
</dbReference>
<dbReference type="InterPro" id="IPR003439">
    <property type="entry name" value="ABC_transporter-like_ATP-bd"/>
</dbReference>
<evidence type="ECO:0000313" key="7">
    <source>
        <dbReference type="EMBL" id="OAJ66016.1"/>
    </source>
</evidence>
<evidence type="ECO:0000256" key="1">
    <source>
        <dbReference type="ARBA" id="ARBA00005417"/>
    </source>
</evidence>
<dbReference type="InterPro" id="IPR050763">
    <property type="entry name" value="ABC_transporter_ATP-binding"/>
</dbReference>
<evidence type="ECO:0000256" key="5">
    <source>
        <dbReference type="ARBA" id="ARBA00022840"/>
    </source>
</evidence>
<dbReference type="InterPro" id="IPR027417">
    <property type="entry name" value="P-loop_NTPase"/>
</dbReference>
<evidence type="ECO:0000256" key="3">
    <source>
        <dbReference type="ARBA" id="ARBA00022458"/>
    </source>
</evidence>
<dbReference type="EMBL" id="LUTU01000024">
    <property type="protein sequence ID" value="OAJ66016.1"/>
    <property type="molecule type" value="Genomic_DNA"/>
</dbReference>
<dbReference type="PANTHER" id="PTHR42711">
    <property type="entry name" value="ABC TRANSPORTER ATP-BINDING PROTEIN"/>
    <property type="match status" value="1"/>
</dbReference>
<organism evidence="7 8">
    <name type="scientific">Gluconobacter cerinus</name>
    <dbReference type="NCBI Taxonomy" id="38307"/>
    <lineage>
        <taxon>Bacteria</taxon>
        <taxon>Pseudomonadati</taxon>
        <taxon>Pseudomonadota</taxon>
        <taxon>Alphaproteobacteria</taxon>
        <taxon>Acetobacterales</taxon>
        <taxon>Acetobacteraceae</taxon>
        <taxon>Gluconobacter</taxon>
    </lineage>
</organism>
<keyword evidence="5" id="KW-0067">ATP-binding</keyword>
<name>A0A1B6VFN9_9PROT</name>
<dbReference type="PROSITE" id="PS50893">
    <property type="entry name" value="ABC_TRANSPORTER_2"/>
    <property type="match status" value="1"/>
</dbReference>
<sequence length="262" mass="29217">MMGVQTSRPPAIIVDSLLKAYGGKIVVDQLNFSVAAGETFAFLGPNGAGKTTTIKMLTTLLPPDKGRILLNGVDLAKDPMAARRHFGVVFQDCTLDKTMTVRENLWMHCVLHQIPRAERRARIEDVLALFDVSDRRDSMVDALSGGLRRRVEVARALLHRPALVFLDEPTLGLDPKSRRILWAHLQHLQSEYGTTIFLTSHYLDEVERFAHNVAVIKKGRIIIQGSVDAIIRHSEKTTLEDSFLFLTAEKQADKDLPTITGV</sequence>
<dbReference type="SMART" id="SM00382">
    <property type="entry name" value="AAA"/>
    <property type="match status" value="1"/>
</dbReference>
<evidence type="ECO:0000259" key="6">
    <source>
        <dbReference type="PROSITE" id="PS50893"/>
    </source>
</evidence>
<gene>
    <name evidence="7" type="ORF">A0123_03343</name>
</gene>
<dbReference type="RefSeq" id="WP_198150550.1">
    <property type="nucleotide sequence ID" value="NZ_LUTU01000024.1"/>
</dbReference>
<feature type="domain" description="ABC transporter" evidence="6">
    <location>
        <begin position="12"/>
        <end position="243"/>
    </location>
</feature>